<evidence type="ECO:0000259" key="3">
    <source>
        <dbReference type="Pfam" id="PF02018"/>
    </source>
</evidence>
<evidence type="ECO:0000256" key="1">
    <source>
        <dbReference type="ARBA" id="ARBA00022801"/>
    </source>
</evidence>
<keyword evidence="1" id="KW-0378">Hydrolase</keyword>
<evidence type="ECO:0000256" key="2">
    <source>
        <dbReference type="SAM" id="SignalP"/>
    </source>
</evidence>
<evidence type="ECO:0000313" key="4">
    <source>
        <dbReference type="EMBL" id="RXZ62140.1"/>
    </source>
</evidence>
<name>A0A4Q2KE00_9FIRM</name>
<feature type="chain" id="PRO_5038794857" description="CBM-cenC domain-containing protein" evidence="2">
    <location>
        <begin position="19"/>
        <end position="586"/>
    </location>
</feature>
<feature type="signal peptide" evidence="2">
    <location>
        <begin position="1"/>
        <end position="18"/>
    </location>
</feature>
<gene>
    <name evidence="4" type="ORF">ESZ91_07040</name>
</gene>
<accession>A0A4Q2KE00</accession>
<organism evidence="4 5">
    <name type="scientific">Candidatus Borkfalkia ceftriaxoniphila</name>
    <dbReference type="NCBI Taxonomy" id="2508949"/>
    <lineage>
        <taxon>Bacteria</taxon>
        <taxon>Bacillati</taxon>
        <taxon>Bacillota</taxon>
        <taxon>Clostridia</taxon>
        <taxon>Christensenellales</taxon>
        <taxon>Christensenellaceae</taxon>
        <taxon>Candidatus Borkfalkia</taxon>
    </lineage>
</organism>
<proteinExistence type="predicted"/>
<reference evidence="4 5" key="1">
    <citation type="journal article" date="2019" name="Gut">
        <title>Antibiotics-induced monodominance of a novel gut bacterial order.</title>
        <authorList>
            <person name="Hildebrand F."/>
            <person name="Moitinho-Silva L."/>
            <person name="Blasche S."/>
            <person name="Jahn M.T."/>
            <person name="Gossmann T.I."/>
            <person name="Heuerta-Cepas J."/>
            <person name="Hercog R."/>
            <person name="Luetge M."/>
            <person name="Bahram M."/>
            <person name="Pryszlak A."/>
            <person name="Alves R.J."/>
            <person name="Waszak S.M."/>
            <person name="Zhu A."/>
            <person name="Ye L."/>
            <person name="Costea P.I."/>
            <person name="Aalvink S."/>
            <person name="Belzer C."/>
            <person name="Forslund S.K."/>
            <person name="Sunagawa S."/>
            <person name="Hentschel U."/>
            <person name="Merten C."/>
            <person name="Patil K.R."/>
            <person name="Benes V."/>
            <person name="Bork P."/>
        </authorList>
    </citation>
    <scope>NUCLEOTIDE SEQUENCE [LARGE SCALE GENOMIC DNA]</scope>
    <source>
        <strain evidence="4 5">HDS1380</strain>
    </source>
</reference>
<dbReference type="SUPFAM" id="SSF49785">
    <property type="entry name" value="Galactose-binding domain-like"/>
    <property type="match status" value="3"/>
</dbReference>
<comment type="caution">
    <text evidence="4">The sequence shown here is derived from an EMBL/GenBank/DDBJ whole genome shotgun (WGS) entry which is preliminary data.</text>
</comment>
<dbReference type="OrthoDB" id="2036332at2"/>
<evidence type="ECO:0000313" key="5">
    <source>
        <dbReference type="Proteomes" id="UP000291269"/>
    </source>
</evidence>
<dbReference type="Proteomes" id="UP000291269">
    <property type="component" value="Unassembled WGS sequence"/>
</dbReference>
<dbReference type="Pfam" id="PF02018">
    <property type="entry name" value="CBM_4_9"/>
    <property type="match status" value="1"/>
</dbReference>
<dbReference type="EMBL" id="SDOZ01000002">
    <property type="protein sequence ID" value="RXZ62140.1"/>
    <property type="molecule type" value="Genomic_DNA"/>
</dbReference>
<dbReference type="Gene3D" id="2.60.120.260">
    <property type="entry name" value="Galactose-binding domain-like"/>
    <property type="match status" value="3"/>
</dbReference>
<dbReference type="PROSITE" id="PS51257">
    <property type="entry name" value="PROKAR_LIPOPROTEIN"/>
    <property type="match status" value="1"/>
</dbReference>
<dbReference type="InterPro" id="IPR003305">
    <property type="entry name" value="CenC_carb-bd"/>
</dbReference>
<dbReference type="Gene3D" id="2.60.40.10">
    <property type="entry name" value="Immunoglobulins"/>
    <property type="match status" value="1"/>
</dbReference>
<dbReference type="GO" id="GO:0016798">
    <property type="term" value="F:hydrolase activity, acting on glycosyl bonds"/>
    <property type="evidence" value="ECO:0007669"/>
    <property type="project" value="InterPro"/>
</dbReference>
<dbReference type="RefSeq" id="WP_129225542.1">
    <property type="nucleotide sequence ID" value="NZ_SDOZ01000002.1"/>
</dbReference>
<sequence length="586" mass="62964">MKKFAAILSLVLCLAFFAACGEIEENTKPVISGFADTYTVKAGEEFDALQGVSAFDKEDGDLTDKIVVSSMPEVEFRGGKAVFAQEGSYDIIYSVTDSGKLKTEEFAALTVTAADAVETLYHTFDFSKSSAEIGRGGWDVTLAGAGAATVNLREGLLYADVTAGGAGAGEVILQKTDFAVEAGASYDVRLYLGATANLNVLTAVQNADGVNVDTTFRSVELTDSVQIVTMTFKADTTADNMKIVVYMGGGAGAYGVYLEKAEIYSSTGVENLTEVYKQDFSDAAVMNGVANTAFDEVSVLSLSEGKLKVEIPNYPENREEVWLRSFSVATDLDLKEGSSYRVTASVTATAAQTYYINYENAELAFESRAGQNGGTWAVGGNALSVDFTASKDLENMSFHFQLGKAPAETASNVITIDNLKVEEITSVPDTVKETTRFMPYGENTGYDVFNGSDDTSGKFDGTGRIYTDGGALHYIVSNVGSVDYYNKVIFRLELEEMATYKFVFKAKADKEVKGAFLVNLTNGAYDPIALAFPVLTTEAQEFTVLATRDVLLDNSYDIIYQCGGADNAGKGALHIEISDFRVYKIA</sequence>
<dbReference type="InterPro" id="IPR013783">
    <property type="entry name" value="Ig-like_fold"/>
</dbReference>
<feature type="domain" description="CBM-cenC" evidence="3">
    <location>
        <begin position="135"/>
        <end position="248"/>
    </location>
</feature>
<protein>
    <recommendedName>
        <fullName evidence="3">CBM-cenC domain-containing protein</fullName>
    </recommendedName>
</protein>
<keyword evidence="2" id="KW-0732">Signal</keyword>
<dbReference type="InterPro" id="IPR008979">
    <property type="entry name" value="Galactose-bd-like_sf"/>
</dbReference>
<dbReference type="AlphaFoldDB" id="A0A4Q2KE00"/>
<keyword evidence="5" id="KW-1185">Reference proteome</keyword>